<keyword evidence="4 6" id="KW-0009">Actin-binding</keyword>
<reference evidence="9" key="1">
    <citation type="submission" date="2025-08" db="UniProtKB">
        <authorList>
            <consortium name="RefSeq"/>
        </authorList>
    </citation>
    <scope>IDENTIFICATION</scope>
    <source>
        <strain evidence="9">OHB3-1</strain>
    </source>
</reference>
<comment type="subcellular location">
    <subcellularLocation>
        <location evidence="1 6">Cytoplasm</location>
        <location evidence="1 6">Cytoskeleton</location>
    </subcellularLocation>
</comment>
<feature type="compositionally biased region" description="Low complexity" evidence="7">
    <location>
        <begin position="232"/>
        <end position="241"/>
    </location>
</feature>
<feature type="region of interest" description="Disordered" evidence="7">
    <location>
        <begin position="208"/>
        <end position="241"/>
    </location>
</feature>
<dbReference type="GeneID" id="111024802"/>
<evidence type="ECO:0000256" key="4">
    <source>
        <dbReference type="ARBA" id="ARBA00023203"/>
    </source>
</evidence>
<keyword evidence="3 6" id="KW-0963">Cytoplasm</keyword>
<evidence type="ECO:0000256" key="3">
    <source>
        <dbReference type="ARBA" id="ARBA00022490"/>
    </source>
</evidence>
<dbReference type="PANTHER" id="PTHR12058">
    <property type="entry name" value="ARP2/3 COMPLEX 34 KDA SUBUNIT"/>
    <property type="match status" value="1"/>
</dbReference>
<dbReference type="GO" id="GO:0005885">
    <property type="term" value="C:Arp2/3 protein complex"/>
    <property type="evidence" value="ECO:0007669"/>
    <property type="project" value="InterPro"/>
</dbReference>
<evidence type="ECO:0000256" key="7">
    <source>
        <dbReference type="SAM" id="MobiDB-lite"/>
    </source>
</evidence>
<dbReference type="Pfam" id="PF04045">
    <property type="entry name" value="P34-Arc"/>
    <property type="match status" value="1"/>
</dbReference>
<dbReference type="Proteomes" id="UP000504603">
    <property type="component" value="Unplaced"/>
</dbReference>
<evidence type="ECO:0000313" key="8">
    <source>
        <dbReference type="Proteomes" id="UP000504603"/>
    </source>
</evidence>
<dbReference type="SUPFAM" id="SSF69645">
    <property type="entry name" value="Arp2/3 complex subunits"/>
    <property type="match status" value="1"/>
</dbReference>
<evidence type="ECO:0000256" key="5">
    <source>
        <dbReference type="ARBA" id="ARBA00023212"/>
    </source>
</evidence>
<protein>
    <recommendedName>
        <fullName evidence="6">Arp2/3 complex 34 kDa subunit</fullName>
    </recommendedName>
</protein>
<keyword evidence="5 6" id="KW-0206">Cytoskeleton</keyword>
<dbReference type="GO" id="GO:0005200">
    <property type="term" value="F:structural constituent of cytoskeleton"/>
    <property type="evidence" value="ECO:0007669"/>
    <property type="project" value="TreeGrafter"/>
</dbReference>
<dbReference type="GO" id="GO:0034314">
    <property type="term" value="P:Arp2/3 complex-mediated actin nucleation"/>
    <property type="evidence" value="ECO:0007669"/>
    <property type="project" value="InterPro"/>
</dbReference>
<sequence length="372" mass="39200">MLVFPVVVVGEDEVGCRNSEKVRLTGDVAAPTPLLSLPSLGKNSNSEKRVLSLVTVGKRKGPLEVMGHSLVNGPDGCISFNRDTSVGEKSASHIGMKAEATAGPFFKRDGGPTVSFGGLSDRRVGLVASPSAAIQVDTSDFGLASPTFEDGFPLSSSNPSIASFSKDDSFLLSPVLRSSGSIGLDGSLNGLFDAVDVLEGDPKLSTVQTVSEAGGSGKSWETSPRVLSKENSSGSSQSKAAQGKIAGEFVEARRTAGLNNAPPCSWSPSTPQELKGAPNDALSANAGFVTFVIFPRHVEGKKVDRVIWSLSTFHAYVSYHVKCSEGFMHTRMRRRVESLIQALDRAKPDATNTGKKTHSRSFKRLVSDGNAG</sequence>
<evidence type="ECO:0000256" key="1">
    <source>
        <dbReference type="ARBA" id="ARBA00004245"/>
    </source>
</evidence>
<dbReference type="Gene3D" id="3.30.1460.20">
    <property type="match status" value="1"/>
</dbReference>
<dbReference type="RefSeq" id="XP_022158277.1">
    <property type="nucleotide sequence ID" value="XM_022302585.1"/>
</dbReference>
<dbReference type="InterPro" id="IPR034666">
    <property type="entry name" value="ARPC2/4"/>
</dbReference>
<evidence type="ECO:0000256" key="2">
    <source>
        <dbReference type="ARBA" id="ARBA00007192"/>
    </source>
</evidence>
<dbReference type="AlphaFoldDB" id="A0A6J1DWU3"/>
<organism evidence="8 9">
    <name type="scientific">Momordica charantia</name>
    <name type="common">Bitter gourd</name>
    <name type="synonym">Balsam pear</name>
    <dbReference type="NCBI Taxonomy" id="3673"/>
    <lineage>
        <taxon>Eukaryota</taxon>
        <taxon>Viridiplantae</taxon>
        <taxon>Streptophyta</taxon>
        <taxon>Embryophyta</taxon>
        <taxon>Tracheophyta</taxon>
        <taxon>Spermatophyta</taxon>
        <taxon>Magnoliopsida</taxon>
        <taxon>eudicotyledons</taxon>
        <taxon>Gunneridae</taxon>
        <taxon>Pentapetalae</taxon>
        <taxon>rosids</taxon>
        <taxon>fabids</taxon>
        <taxon>Cucurbitales</taxon>
        <taxon>Cucurbitaceae</taxon>
        <taxon>Momordiceae</taxon>
        <taxon>Momordica</taxon>
    </lineage>
</organism>
<gene>
    <name evidence="9" type="primary">LOC111024802</name>
</gene>
<evidence type="ECO:0000256" key="6">
    <source>
        <dbReference type="RuleBase" id="RU364015"/>
    </source>
</evidence>
<proteinExistence type="inferred from homology"/>
<comment type="function">
    <text evidence="6">Functions as actin-binding component of the Arp2/3 complex which is involved in regulation of actin polymerization and together with an activating nucleation-promoting factor (NPF) mediates the formation of branched actin networks.</text>
</comment>
<keyword evidence="8" id="KW-1185">Reference proteome</keyword>
<dbReference type="GO" id="GO:0051015">
    <property type="term" value="F:actin filament binding"/>
    <property type="evidence" value="ECO:0007669"/>
    <property type="project" value="TreeGrafter"/>
</dbReference>
<dbReference type="PANTHER" id="PTHR12058:SF0">
    <property type="entry name" value="ACTIN-RELATED PROTEIN 2_3 COMPLEX SUBUNIT 2"/>
    <property type="match status" value="1"/>
</dbReference>
<comment type="similarity">
    <text evidence="2 6">Belongs to the ARPC2 family.</text>
</comment>
<name>A0A6J1DWU3_MOMCH</name>
<evidence type="ECO:0000313" key="9">
    <source>
        <dbReference type="RefSeq" id="XP_022158277.1"/>
    </source>
</evidence>
<dbReference type="GO" id="GO:0030041">
    <property type="term" value="P:actin filament polymerization"/>
    <property type="evidence" value="ECO:0007669"/>
    <property type="project" value="InterPro"/>
</dbReference>
<comment type="subunit">
    <text evidence="6">Component of the Arp2/3 complex.</text>
</comment>
<dbReference type="InterPro" id="IPR007188">
    <property type="entry name" value="ARPC2"/>
</dbReference>
<accession>A0A6J1DWU3</accession>